<keyword evidence="5" id="KW-1133">Transmembrane helix</keyword>
<keyword evidence="4 5" id="KW-0472">Membrane</keyword>
<protein>
    <submittedName>
        <fullName evidence="6">Uncharacterized protein</fullName>
    </submittedName>
</protein>
<evidence type="ECO:0000256" key="2">
    <source>
        <dbReference type="ARBA" id="ARBA00022792"/>
    </source>
</evidence>
<proteinExistence type="predicted"/>
<keyword evidence="3" id="KW-0496">Mitochondrion</keyword>
<dbReference type="InterPro" id="IPR039297">
    <property type="entry name" value="COX7a"/>
</dbReference>
<sequence>MAGLVFRQNNVIQWQRLHQRHDGVRTWVKGPRAKAMLYPYFLVLGLGITGSMYGMGRAVFGKKTWW</sequence>
<dbReference type="OrthoDB" id="5511599at2759"/>
<dbReference type="Proteomes" id="UP000283090">
    <property type="component" value="Unassembled WGS sequence"/>
</dbReference>
<comment type="subcellular location">
    <subcellularLocation>
        <location evidence="1">Mitochondrion inner membrane</location>
    </subcellularLocation>
</comment>
<evidence type="ECO:0000256" key="5">
    <source>
        <dbReference type="SAM" id="Phobius"/>
    </source>
</evidence>
<evidence type="ECO:0000256" key="3">
    <source>
        <dbReference type="ARBA" id="ARBA00023128"/>
    </source>
</evidence>
<dbReference type="GeneID" id="93586955"/>
<evidence type="ECO:0000313" key="7">
    <source>
        <dbReference type="Proteomes" id="UP000283090"/>
    </source>
</evidence>
<gene>
    <name evidence="6" type="ORF">DFL_004644</name>
</gene>
<evidence type="ECO:0000256" key="1">
    <source>
        <dbReference type="ARBA" id="ARBA00004273"/>
    </source>
</evidence>
<dbReference type="RefSeq" id="XP_067491908.1">
    <property type="nucleotide sequence ID" value="XM_067633773.1"/>
</dbReference>
<name>A0A437A594_ARTFL</name>
<keyword evidence="2" id="KW-0999">Mitochondrion inner membrane</keyword>
<keyword evidence="7" id="KW-1185">Reference proteome</keyword>
<dbReference type="EMBL" id="SAEB01000006">
    <property type="protein sequence ID" value="RVD86364.1"/>
    <property type="molecule type" value="Genomic_DNA"/>
</dbReference>
<accession>A0A437A594</accession>
<feature type="transmembrane region" description="Helical" evidence="5">
    <location>
        <begin position="37"/>
        <end position="60"/>
    </location>
</feature>
<comment type="caution">
    <text evidence="6">The sequence shown here is derived from an EMBL/GenBank/DDBJ whole genome shotgun (WGS) entry which is preliminary data.</text>
</comment>
<dbReference type="VEuPathDB" id="FungiDB:DFL_004644"/>
<dbReference type="AlphaFoldDB" id="A0A437A594"/>
<dbReference type="STRING" id="97331.A0A437A594"/>
<evidence type="ECO:0000313" key="6">
    <source>
        <dbReference type="EMBL" id="RVD86364.1"/>
    </source>
</evidence>
<dbReference type="Pfam" id="PF02238">
    <property type="entry name" value="COX7a"/>
    <property type="match status" value="1"/>
</dbReference>
<organism evidence="6 7">
    <name type="scientific">Arthrobotrys flagrans</name>
    <name type="common">Nematode-trapping fungus</name>
    <name type="synonym">Trichothecium flagrans</name>
    <dbReference type="NCBI Taxonomy" id="97331"/>
    <lineage>
        <taxon>Eukaryota</taxon>
        <taxon>Fungi</taxon>
        <taxon>Dikarya</taxon>
        <taxon>Ascomycota</taxon>
        <taxon>Pezizomycotina</taxon>
        <taxon>Orbiliomycetes</taxon>
        <taxon>Orbiliales</taxon>
        <taxon>Orbiliaceae</taxon>
        <taxon>Arthrobotrys</taxon>
    </lineage>
</organism>
<keyword evidence="5" id="KW-0812">Transmembrane</keyword>
<reference evidence="6 7" key="1">
    <citation type="submission" date="2019-01" db="EMBL/GenBank/DDBJ databases">
        <title>Intercellular communication is required for trap formation in the nematode-trapping fungus Duddingtonia flagrans.</title>
        <authorList>
            <person name="Youssar L."/>
            <person name="Wernet V."/>
            <person name="Hensel N."/>
            <person name="Hildebrandt H.-G."/>
            <person name="Fischer R."/>
        </authorList>
    </citation>
    <scope>NUCLEOTIDE SEQUENCE [LARGE SCALE GENOMIC DNA]</scope>
    <source>
        <strain evidence="6 7">CBS H-5679</strain>
    </source>
</reference>
<evidence type="ECO:0000256" key="4">
    <source>
        <dbReference type="ARBA" id="ARBA00023136"/>
    </source>
</evidence>
<dbReference type="GO" id="GO:0005743">
    <property type="term" value="C:mitochondrial inner membrane"/>
    <property type="evidence" value="ECO:0007669"/>
    <property type="project" value="UniProtKB-SubCell"/>
</dbReference>